<keyword evidence="5" id="KW-0472">Membrane</keyword>
<dbReference type="Pfam" id="PF25198">
    <property type="entry name" value="Spore_GerAC_N"/>
    <property type="match status" value="1"/>
</dbReference>
<feature type="signal peptide" evidence="8">
    <location>
        <begin position="1"/>
        <end position="22"/>
    </location>
</feature>
<evidence type="ECO:0000256" key="2">
    <source>
        <dbReference type="ARBA" id="ARBA00007886"/>
    </source>
</evidence>
<dbReference type="Pfam" id="PF05504">
    <property type="entry name" value="Spore_GerAC"/>
    <property type="match status" value="1"/>
</dbReference>
<protein>
    <submittedName>
        <fullName evidence="11">Ger(X)C family spore germination protein</fullName>
    </submittedName>
</protein>
<gene>
    <name evidence="11" type="ORF">ACJDT4_23075</name>
</gene>
<evidence type="ECO:0000256" key="8">
    <source>
        <dbReference type="SAM" id="SignalP"/>
    </source>
</evidence>
<accession>A0ABW8TL32</accession>
<evidence type="ECO:0000259" key="9">
    <source>
        <dbReference type="Pfam" id="PF05504"/>
    </source>
</evidence>
<feature type="domain" description="Spore germination protein N-terminal" evidence="10">
    <location>
        <begin position="23"/>
        <end position="197"/>
    </location>
</feature>
<organism evidence="11 12">
    <name type="scientific">Clostridium neuense</name>
    <dbReference type="NCBI Taxonomy" id="1728934"/>
    <lineage>
        <taxon>Bacteria</taxon>
        <taxon>Bacillati</taxon>
        <taxon>Bacillota</taxon>
        <taxon>Clostridia</taxon>
        <taxon>Eubacteriales</taxon>
        <taxon>Clostridiaceae</taxon>
        <taxon>Clostridium</taxon>
    </lineage>
</organism>
<feature type="chain" id="PRO_5046049119" evidence="8">
    <location>
        <begin position="23"/>
        <end position="424"/>
    </location>
</feature>
<dbReference type="EMBL" id="JBJIAA010000032">
    <property type="protein sequence ID" value="MFL0253294.1"/>
    <property type="molecule type" value="Genomic_DNA"/>
</dbReference>
<evidence type="ECO:0000256" key="3">
    <source>
        <dbReference type="ARBA" id="ARBA00022544"/>
    </source>
</evidence>
<reference evidence="11 12" key="1">
    <citation type="submission" date="2024-11" db="EMBL/GenBank/DDBJ databases">
        <authorList>
            <person name="Heng Y.C."/>
            <person name="Lim A.C.H."/>
            <person name="Lee J.K.Y."/>
            <person name="Kittelmann S."/>
        </authorList>
    </citation>
    <scope>NUCLEOTIDE SEQUENCE [LARGE SCALE GENOMIC DNA]</scope>
    <source>
        <strain evidence="11 12">WILCCON 0114</strain>
    </source>
</reference>
<dbReference type="InterPro" id="IPR038501">
    <property type="entry name" value="Spore_GerAC_C_sf"/>
</dbReference>
<keyword evidence="12" id="KW-1185">Reference proteome</keyword>
<evidence type="ECO:0000256" key="6">
    <source>
        <dbReference type="ARBA" id="ARBA00023139"/>
    </source>
</evidence>
<evidence type="ECO:0000256" key="4">
    <source>
        <dbReference type="ARBA" id="ARBA00022729"/>
    </source>
</evidence>
<dbReference type="InterPro" id="IPR046953">
    <property type="entry name" value="Spore_GerAC-like_C"/>
</dbReference>
<evidence type="ECO:0000256" key="1">
    <source>
        <dbReference type="ARBA" id="ARBA00004635"/>
    </source>
</evidence>
<keyword evidence="6" id="KW-0564">Palmitate</keyword>
<keyword evidence="4 8" id="KW-0732">Signal</keyword>
<comment type="caution">
    <text evidence="11">The sequence shown here is derived from an EMBL/GenBank/DDBJ whole genome shotgun (WGS) entry which is preliminary data.</text>
</comment>
<keyword evidence="7" id="KW-0449">Lipoprotein</keyword>
<evidence type="ECO:0000259" key="10">
    <source>
        <dbReference type="Pfam" id="PF25198"/>
    </source>
</evidence>
<dbReference type="RefSeq" id="WP_406789964.1">
    <property type="nucleotide sequence ID" value="NZ_JBJIAA010000032.1"/>
</dbReference>
<evidence type="ECO:0000256" key="7">
    <source>
        <dbReference type="ARBA" id="ARBA00023288"/>
    </source>
</evidence>
<keyword evidence="3" id="KW-0309">Germination</keyword>
<comment type="subcellular location">
    <subcellularLocation>
        <location evidence="1">Membrane</location>
        <topology evidence="1">Lipid-anchor</topology>
    </subcellularLocation>
</comment>
<evidence type="ECO:0000313" key="12">
    <source>
        <dbReference type="Proteomes" id="UP001623592"/>
    </source>
</evidence>
<dbReference type="InterPro" id="IPR008844">
    <property type="entry name" value="Spore_GerAC-like"/>
</dbReference>
<dbReference type="NCBIfam" id="TIGR02887">
    <property type="entry name" value="spore_ger_x_C"/>
    <property type="match status" value="1"/>
</dbReference>
<name>A0ABW8TL32_9CLOT</name>
<dbReference type="InterPro" id="IPR057336">
    <property type="entry name" value="GerAC_N"/>
</dbReference>
<dbReference type="Proteomes" id="UP001623592">
    <property type="component" value="Unassembled WGS sequence"/>
</dbReference>
<dbReference type="PANTHER" id="PTHR35789">
    <property type="entry name" value="SPORE GERMINATION PROTEIN B3"/>
    <property type="match status" value="1"/>
</dbReference>
<dbReference type="PROSITE" id="PS51257">
    <property type="entry name" value="PROKAR_LIPOPROTEIN"/>
    <property type="match status" value="1"/>
</dbReference>
<proteinExistence type="inferred from homology"/>
<sequence>MLKRVGCMIISIILLITSTGCGDSSETDDNIYAVTVGIDKGSYNKVIVTVQYPTYKGGTPGGGASQGGGSENNVHSIEAPGVIEGINLLNMAISRKVSLKHIKLLVISEKIARQGVAQYVAPFSRYREPRRAMAVVITKDNAVSFIKENKSNIGTSITKSIELMETQSNTTGFFPDTKFYEFYEGIFGNYGQGIATYAGVNNFSNLLLRDIGQNPPVVINPNYSPGDLPRIGVTKREFVGTAVFNGDKMVGSLNPWETRYLLLITGKFDRGIFAVYDKLGDENKIVSFELKLARNPKIKGKFENNKPVINIDLYLEGEITGIQSRINYANIHLIENLNSQIENYLEKDIIKTINKTQKKYKADVFNFGEQFAGYFPTIQEWEKYNWLKHYEEAKINLSVKVDLRRTGIRTRTSRIFSNQGESER</sequence>
<comment type="similarity">
    <text evidence="2">Belongs to the GerABKC lipoprotein family.</text>
</comment>
<evidence type="ECO:0000313" key="11">
    <source>
        <dbReference type="EMBL" id="MFL0253294.1"/>
    </source>
</evidence>
<dbReference type="Gene3D" id="3.30.300.210">
    <property type="entry name" value="Nutrient germinant receptor protein C, domain 3"/>
    <property type="match status" value="1"/>
</dbReference>
<feature type="domain" description="Spore germination GerAC-like C-terminal" evidence="9">
    <location>
        <begin position="240"/>
        <end position="407"/>
    </location>
</feature>
<dbReference type="PANTHER" id="PTHR35789:SF1">
    <property type="entry name" value="SPORE GERMINATION PROTEIN B3"/>
    <property type="match status" value="1"/>
</dbReference>
<evidence type="ECO:0000256" key="5">
    <source>
        <dbReference type="ARBA" id="ARBA00023136"/>
    </source>
</evidence>